<protein>
    <submittedName>
        <fullName evidence="2">Uncharacterized protein</fullName>
    </submittedName>
</protein>
<feature type="compositionally biased region" description="Basic residues" evidence="1">
    <location>
        <begin position="83"/>
        <end position="92"/>
    </location>
</feature>
<accession>A0A3B6RGD9</accession>
<dbReference type="OrthoDB" id="10678835at2759"/>
<name>A0A3B6RGD9_WHEAT</name>
<dbReference type="OMA" id="CAWDYAP"/>
<evidence type="ECO:0000256" key="1">
    <source>
        <dbReference type="SAM" id="MobiDB-lite"/>
    </source>
</evidence>
<keyword evidence="3" id="KW-1185">Reference proteome</keyword>
<proteinExistence type="predicted"/>
<dbReference type="Proteomes" id="UP000019116">
    <property type="component" value="Chromosome 7A"/>
</dbReference>
<dbReference type="EnsemblPlants" id="TraesCS7A02G207000.1">
    <property type="protein sequence ID" value="TraesCS7A02G207000.1"/>
    <property type="gene ID" value="TraesCS7A02G207000"/>
</dbReference>
<feature type="compositionally biased region" description="Basic residues" evidence="1">
    <location>
        <begin position="109"/>
        <end position="118"/>
    </location>
</feature>
<dbReference type="Gramene" id="TraesCS7A03G0483600.1">
    <property type="protein sequence ID" value="TraesCS7A03G0483600.1.CDS"/>
    <property type="gene ID" value="TraesCS7A03G0483600"/>
</dbReference>
<evidence type="ECO:0000313" key="2">
    <source>
        <dbReference type="EnsemblPlants" id="TraesCS7A02G207000.1"/>
    </source>
</evidence>
<reference evidence="2" key="1">
    <citation type="submission" date="2018-08" db="EMBL/GenBank/DDBJ databases">
        <authorList>
            <person name="Rossello M."/>
        </authorList>
    </citation>
    <scope>NUCLEOTIDE SEQUENCE [LARGE SCALE GENOMIC DNA]</scope>
    <source>
        <strain evidence="2">cv. Chinese Spring</strain>
    </source>
</reference>
<feature type="region of interest" description="Disordered" evidence="1">
    <location>
        <begin position="81"/>
        <end position="128"/>
    </location>
</feature>
<organism evidence="2">
    <name type="scientific">Triticum aestivum</name>
    <name type="common">Wheat</name>
    <dbReference type="NCBI Taxonomy" id="4565"/>
    <lineage>
        <taxon>Eukaryota</taxon>
        <taxon>Viridiplantae</taxon>
        <taxon>Streptophyta</taxon>
        <taxon>Embryophyta</taxon>
        <taxon>Tracheophyta</taxon>
        <taxon>Spermatophyta</taxon>
        <taxon>Magnoliopsida</taxon>
        <taxon>Liliopsida</taxon>
        <taxon>Poales</taxon>
        <taxon>Poaceae</taxon>
        <taxon>BOP clade</taxon>
        <taxon>Pooideae</taxon>
        <taxon>Triticodae</taxon>
        <taxon>Triticeae</taxon>
        <taxon>Triticinae</taxon>
        <taxon>Triticum</taxon>
    </lineage>
</organism>
<reference evidence="2" key="2">
    <citation type="submission" date="2018-10" db="UniProtKB">
        <authorList>
            <consortium name="EnsemblPlants"/>
        </authorList>
    </citation>
    <scope>IDENTIFICATION</scope>
</reference>
<sequence length="204" mass="21914">MDAGAPLLRFAALLPCSPAPELPCSASPCCSPARPPPSLPPASRSSPAPLACLPNIPSFTPKIVSSSSRCVPCLRAATTRPPRCPRHRRRHGASNSSSCCAGATSGARGRTRAGRRLNRAPVREGGGRGFRRQGALGMLLESLLLGPLVTSLLKKHNNMTQMRQRTVIQFFHLVKFFHSVMFFHSVKFSQVLLIPPQGKTVCAL</sequence>
<feature type="compositionally biased region" description="Low complexity" evidence="1">
    <location>
        <begin position="93"/>
        <end position="108"/>
    </location>
</feature>
<evidence type="ECO:0000313" key="3">
    <source>
        <dbReference type="Proteomes" id="UP000019116"/>
    </source>
</evidence>
<dbReference type="AlphaFoldDB" id="A0A3B6RGD9"/>
<dbReference type="Gramene" id="TraesCS7A02G207000.1">
    <property type="protein sequence ID" value="TraesCS7A02G207000.1"/>
    <property type="gene ID" value="TraesCS7A02G207000"/>
</dbReference>